<dbReference type="PANTHER" id="PTHR18945">
    <property type="entry name" value="NEUROTRANSMITTER GATED ION CHANNEL"/>
    <property type="match status" value="1"/>
</dbReference>
<organism evidence="9 10">
    <name type="scientific">Magallana gigas</name>
    <name type="common">Pacific oyster</name>
    <name type="synonym">Crassostrea gigas</name>
    <dbReference type="NCBI Taxonomy" id="29159"/>
    <lineage>
        <taxon>Eukaryota</taxon>
        <taxon>Metazoa</taxon>
        <taxon>Spiralia</taxon>
        <taxon>Lophotrochozoa</taxon>
        <taxon>Mollusca</taxon>
        <taxon>Bivalvia</taxon>
        <taxon>Autobranchia</taxon>
        <taxon>Pteriomorphia</taxon>
        <taxon>Ostreida</taxon>
        <taxon>Ostreoidea</taxon>
        <taxon>Ostreidae</taxon>
        <taxon>Magallana</taxon>
    </lineage>
</organism>
<keyword evidence="3 5" id="KW-1133">Transmembrane helix</keyword>
<evidence type="ECO:0000256" key="2">
    <source>
        <dbReference type="ARBA" id="ARBA00022692"/>
    </source>
</evidence>
<dbReference type="Pfam" id="PF02931">
    <property type="entry name" value="Neur_chan_LBD"/>
    <property type="match status" value="1"/>
</dbReference>
<name>A0A8W8LA42_MAGGI</name>
<dbReference type="Gene3D" id="2.70.170.10">
    <property type="entry name" value="Neurotransmitter-gated ion-channel ligand-binding domain"/>
    <property type="match status" value="1"/>
</dbReference>
<evidence type="ECO:0000256" key="6">
    <source>
        <dbReference type="SAM" id="SignalP"/>
    </source>
</evidence>
<evidence type="ECO:0000259" key="7">
    <source>
        <dbReference type="Pfam" id="PF02931"/>
    </source>
</evidence>
<dbReference type="GO" id="GO:0004888">
    <property type="term" value="F:transmembrane signaling receptor activity"/>
    <property type="evidence" value="ECO:0007669"/>
    <property type="project" value="InterPro"/>
</dbReference>
<dbReference type="SUPFAM" id="SSF90112">
    <property type="entry name" value="Neurotransmitter-gated ion-channel transmembrane pore"/>
    <property type="match status" value="1"/>
</dbReference>
<evidence type="ECO:0000256" key="5">
    <source>
        <dbReference type="SAM" id="Phobius"/>
    </source>
</evidence>
<dbReference type="Proteomes" id="UP000005408">
    <property type="component" value="Unassembled WGS sequence"/>
</dbReference>
<dbReference type="GO" id="GO:0016020">
    <property type="term" value="C:membrane"/>
    <property type="evidence" value="ECO:0007669"/>
    <property type="project" value="UniProtKB-SubCell"/>
</dbReference>
<feature type="chain" id="PRO_5036451423" description="Neuronal acetylcholine receptor subunit alpha-6" evidence="6">
    <location>
        <begin position="20"/>
        <end position="431"/>
    </location>
</feature>
<dbReference type="Gene3D" id="1.20.58.390">
    <property type="entry name" value="Neurotransmitter-gated ion-channel transmembrane domain"/>
    <property type="match status" value="1"/>
</dbReference>
<evidence type="ECO:0008006" key="11">
    <source>
        <dbReference type="Google" id="ProtNLM"/>
    </source>
</evidence>
<dbReference type="InterPro" id="IPR006201">
    <property type="entry name" value="Neur_channel"/>
</dbReference>
<keyword evidence="6" id="KW-0732">Signal</keyword>
<reference evidence="9" key="1">
    <citation type="submission" date="2022-08" db="UniProtKB">
        <authorList>
            <consortium name="EnsemblMetazoa"/>
        </authorList>
    </citation>
    <scope>IDENTIFICATION</scope>
    <source>
        <strain evidence="9">05x7-T-G4-1.051#20</strain>
    </source>
</reference>
<keyword evidence="2 5" id="KW-0812">Transmembrane</keyword>
<dbReference type="PRINTS" id="PR00252">
    <property type="entry name" value="NRIONCHANNEL"/>
</dbReference>
<sequence length="431" mass="48264">MRAMLIYLIICCFKALVVGQLAGVTGSLSTVNTLYTSAREESLRSDLFGSYQKNSRPAPISDIRCNIKLLSIKDLNIREQTMSSVAYFTFIWNDTRLNWSSSASYSDIEAIYSTESVLFIPPIVVENSVSNLGLISDKTLPIKIAQNGEITWSPGNIYDTSCDIDATFYPFDVQTCSIILTTRGYTSNQLSLSLNDVPVILTSYQENGEWTYIRSNASASVVLHGSEVYSQVNFSFTFERRTPFHLLSTILPLFFLVSMTCFVFKIPVDAGEKLGYCLTVLLAFAVYLTLVSDNIPTTSTSTSYLSVFLNLMLAIGVSAVFLIILVIHTHFKSEDEEISNFTENISIFVAKMVCLRHYTCCRSTDNSSVGVVSLQEKGGNFNDIHVDPIRNRLKWQDVAKILDALFFRVYLWLIIIMIIIYAVIMATCDSN</sequence>
<evidence type="ECO:0000259" key="8">
    <source>
        <dbReference type="Pfam" id="PF02932"/>
    </source>
</evidence>
<evidence type="ECO:0000313" key="9">
    <source>
        <dbReference type="EnsemblMetazoa" id="G27155.3:cds"/>
    </source>
</evidence>
<proteinExistence type="predicted"/>
<feature type="transmembrane region" description="Helical" evidence="5">
    <location>
        <begin position="244"/>
        <end position="264"/>
    </location>
</feature>
<dbReference type="InterPro" id="IPR006029">
    <property type="entry name" value="Neurotrans-gated_channel_TM"/>
</dbReference>
<dbReference type="EnsemblMetazoa" id="G27155.3">
    <property type="protein sequence ID" value="G27155.3:cds"/>
    <property type="gene ID" value="G27155"/>
</dbReference>
<feature type="signal peptide" evidence="6">
    <location>
        <begin position="1"/>
        <end position="19"/>
    </location>
</feature>
<dbReference type="AlphaFoldDB" id="A0A8W8LA42"/>
<evidence type="ECO:0000256" key="4">
    <source>
        <dbReference type="ARBA" id="ARBA00023136"/>
    </source>
</evidence>
<feature type="transmembrane region" description="Helical" evidence="5">
    <location>
        <begin position="401"/>
        <end position="424"/>
    </location>
</feature>
<keyword evidence="4 5" id="KW-0472">Membrane</keyword>
<dbReference type="SUPFAM" id="SSF63712">
    <property type="entry name" value="Nicotinic receptor ligand binding domain-like"/>
    <property type="match status" value="1"/>
</dbReference>
<dbReference type="InterPro" id="IPR036719">
    <property type="entry name" value="Neuro-gated_channel_TM_sf"/>
</dbReference>
<feature type="transmembrane region" description="Helical" evidence="5">
    <location>
        <begin position="276"/>
        <end position="292"/>
    </location>
</feature>
<comment type="subcellular location">
    <subcellularLocation>
        <location evidence="1">Membrane</location>
        <topology evidence="1">Multi-pass membrane protein</topology>
    </subcellularLocation>
</comment>
<evidence type="ECO:0000256" key="1">
    <source>
        <dbReference type="ARBA" id="ARBA00004141"/>
    </source>
</evidence>
<dbReference type="InterPro" id="IPR038050">
    <property type="entry name" value="Neuro_actylchol_rec"/>
</dbReference>
<accession>A0A8W8LA42</accession>
<dbReference type="Pfam" id="PF02932">
    <property type="entry name" value="Neur_chan_memb"/>
    <property type="match status" value="1"/>
</dbReference>
<dbReference type="CDD" id="cd18989">
    <property type="entry name" value="LGIC_ECD_cation"/>
    <property type="match status" value="1"/>
</dbReference>
<feature type="domain" description="Neurotransmitter-gated ion-channel transmembrane" evidence="8">
    <location>
        <begin position="249"/>
        <end position="344"/>
    </location>
</feature>
<feature type="domain" description="Neurotransmitter-gated ion-channel ligand-binding" evidence="7">
    <location>
        <begin position="41"/>
        <end position="242"/>
    </location>
</feature>
<dbReference type="CDD" id="cd19051">
    <property type="entry name" value="LGIC_TM_cation"/>
    <property type="match status" value="1"/>
</dbReference>
<evidence type="ECO:0000256" key="3">
    <source>
        <dbReference type="ARBA" id="ARBA00022989"/>
    </source>
</evidence>
<protein>
    <recommendedName>
        <fullName evidence="11">Neuronal acetylcholine receptor subunit alpha-6</fullName>
    </recommendedName>
</protein>
<keyword evidence="10" id="KW-1185">Reference proteome</keyword>
<dbReference type="GO" id="GO:0005230">
    <property type="term" value="F:extracellular ligand-gated monoatomic ion channel activity"/>
    <property type="evidence" value="ECO:0007669"/>
    <property type="project" value="InterPro"/>
</dbReference>
<feature type="transmembrane region" description="Helical" evidence="5">
    <location>
        <begin position="304"/>
        <end position="327"/>
    </location>
</feature>
<dbReference type="InterPro" id="IPR006202">
    <property type="entry name" value="Neur_chan_lig-bd"/>
</dbReference>
<evidence type="ECO:0000313" key="10">
    <source>
        <dbReference type="Proteomes" id="UP000005408"/>
    </source>
</evidence>
<dbReference type="InterPro" id="IPR036734">
    <property type="entry name" value="Neur_chan_lig-bd_sf"/>
</dbReference>